<organism evidence="1 2">
    <name type="scientific">Pradoshia eiseniae</name>
    <dbReference type="NCBI Taxonomy" id="2064768"/>
    <lineage>
        <taxon>Bacteria</taxon>
        <taxon>Bacillati</taxon>
        <taxon>Bacillota</taxon>
        <taxon>Bacilli</taxon>
        <taxon>Bacillales</taxon>
        <taxon>Bacillaceae</taxon>
        <taxon>Pradoshia</taxon>
    </lineage>
</organism>
<protein>
    <submittedName>
        <fullName evidence="1">Uncharacterized protein</fullName>
    </submittedName>
</protein>
<dbReference type="EMBL" id="PKOZ01000002">
    <property type="protein sequence ID" value="PQD96150.1"/>
    <property type="molecule type" value="Genomic_DNA"/>
</dbReference>
<evidence type="ECO:0000313" key="2">
    <source>
        <dbReference type="Proteomes" id="UP000239663"/>
    </source>
</evidence>
<reference evidence="1 2" key="1">
    <citation type="submission" date="2017-12" db="EMBL/GenBank/DDBJ databases">
        <title>Taxonomic description and draft genome of Pradoshia cofamensis Gen. nov., sp. nov., a thermotolerant bacillale isolated from anterior gut of earthworm Eisenia fetida.</title>
        <authorList>
            <person name="Saha T."/>
            <person name="Chakraborty R."/>
        </authorList>
    </citation>
    <scope>NUCLEOTIDE SEQUENCE [LARGE SCALE GENOMIC DNA]</scope>
    <source>
        <strain evidence="1 2">EAG3</strain>
    </source>
</reference>
<accession>A0A2S7N2E2</accession>
<evidence type="ECO:0000313" key="1">
    <source>
        <dbReference type="EMBL" id="PQD96150.1"/>
    </source>
</evidence>
<comment type="caution">
    <text evidence="1">The sequence shown here is derived from an EMBL/GenBank/DDBJ whole genome shotgun (WGS) entry which is preliminary data.</text>
</comment>
<keyword evidence="2" id="KW-1185">Reference proteome</keyword>
<sequence length="110" mass="12753">MELNVRVLPKFIDGECSIEFSFFFDQADMKIGEAVILTCEEEMDAQLIEEEPILNPKKRKRHYPKIAFVTDLVVMEGHKPAAMNEIKKFLNVIGIHNIRYRENNRIAAMA</sequence>
<dbReference type="OrthoDB" id="2904385at2"/>
<proteinExistence type="predicted"/>
<dbReference type="RefSeq" id="WP_104848577.1">
    <property type="nucleotide sequence ID" value="NZ_PKOZ01000002.1"/>
</dbReference>
<gene>
    <name evidence="1" type="ORF">CYL18_05995</name>
</gene>
<name>A0A2S7N2E2_9BACI</name>
<dbReference type="Proteomes" id="UP000239663">
    <property type="component" value="Unassembled WGS sequence"/>
</dbReference>
<dbReference type="AlphaFoldDB" id="A0A2S7N2E2"/>